<feature type="compositionally biased region" description="Low complexity" evidence="6">
    <location>
        <begin position="16"/>
        <end position="29"/>
    </location>
</feature>
<evidence type="ECO:0000313" key="8">
    <source>
        <dbReference type="Proteomes" id="UP001164286"/>
    </source>
</evidence>
<dbReference type="PANTHER" id="PTHR47447">
    <property type="entry name" value="OS03G0856100 PROTEIN"/>
    <property type="match status" value="1"/>
</dbReference>
<reference evidence="7" key="1">
    <citation type="journal article" date="2022" name="G3 (Bethesda)">
        <title>High quality genome of the basidiomycete yeast Dioszegia hungarica PDD-24b-2 isolated from cloud water.</title>
        <authorList>
            <person name="Jarrige D."/>
            <person name="Haridas S."/>
            <person name="Bleykasten-Grosshans C."/>
            <person name="Joly M."/>
            <person name="Nadalig T."/>
            <person name="Sancelme M."/>
            <person name="Vuilleumier S."/>
            <person name="Grigoriev I.V."/>
            <person name="Amato P."/>
            <person name="Bringel F."/>
        </authorList>
    </citation>
    <scope>NUCLEOTIDE SEQUENCE</scope>
    <source>
        <strain evidence="7">PDD-24b-2</strain>
    </source>
</reference>
<evidence type="ECO:0008006" key="9">
    <source>
        <dbReference type="Google" id="ProtNLM"/>
    </source>
</evidence>
<dbReference type="NCBIfam" id="TIGR00756">
    <property type="entry name" value="PPR"/>
    <property type="match status" value="2"/>
</dbReference>
<comment type="function">
    <text evidence="3">Regulates mitochondrial small subunit maturation by controlling 15S rRNA 5'-end processing. Localizes to the 5' precursor of the 15S rRNA in a position that is subsequently occupied by mS47 in the mature yeast mtSSU. Uses structure and sequence-specific RNA recognition, binding to a single-stranded region of the precursor and specifically recognizing bases -6 to -1. The exchange of Ccm1 for mS47 is coupled to the irreversible removal of precursor rRNA that is accompanied by conformational changes of the mitoribosomal proteins uS5m and mS26. These conformational changes signal completion of 5'-end rRNA processing through protection of the mature 5'-end of the 15S rRNA and stabilization of mS47. The removal of the 5' precursor together with the dissociation of Ccm1 may be catalyzed by the 5'-3' exoribonuclease Pet127. Involved in the specific removal of group I introns in mitochondrial encoded transcripts.</text>
</comment>
<evidence type="ECO:0000256" key="2">
    <source>
        <dbReference type="ARBA" id="ARBA00022737"/>
    </source>
</evidence>
<evidence type="ECO:0000256" key="1">
    <source>
        <dbReference type="ARBA" id="ARBA00006192"/>
    </source>
</evidence>
<protein>
    <recommendedName>
        <fullName evidence="9">Pentatricopeptide repeat domain-containing protein</fullName>
    </recommendedName>
</protein>
<keyword evidence="8" id="KW-1185">Reference proteome</keyword>
<feature type="repeat" description="PPR" evidence="5">
    <location>
        <begin position="626"/>
        <end position="660"/>
    </location>
</feature>
<dbReference type="Gene3D" id="1.25.40.10">
    <property type="entry name" value="Tetratricopeptide repeat domain"/>
    <property type="match status" value="3"/>
</dbReference>
<dbReference type="RefSeq" id="XP_052946072.1">
    <property type="nucleotide sequence ID" value="XM_053093185.1"/>
</dbReference>
<sequence>MTGRGLITALSCVRRASTTAKPAAAAAARSPRHPRNPRPSRQGKPAYQANKQHPKPRSNSENPSPRQPLDIPTRLKVLFSRPSTSTAPATYNVSTLILTIGPVFAADRHLLDPFLYDIATSLSPDKGKASSRDAAGAELITDILAYCWVRSNQIKPSPFTVHQMSEFALRYARRLVGLALEGRDAQHLMDHLMTNLRLYKEANFILSPAMFAAWAVLRQDLDQKETPIQFIPPKKEEVFKALNSVLGIRDAEFEHYTGSVEELLKANSGCVEDIPHSPEQLDVMLGAMRIGQMTKEAVALWGKYKESMKAEKRGEHPVPDVDKAKDARVRSLTSFLRFFSRSPALRRLPTEEQELLQYRNEVLSYIPRPYPAAIHHVLLVHRARMDEEGRDFRVVQSLDDEVVDEIRDKERATEDLEAVWKMAGEEGARDLKSYMLYMEGLTKVGDAIKLGRAWEELVRDQACKEAFHLEEGKDKSFPPTRALNHMISCAFLIPYEGTQIALDLFEQVIRPDSAISCDIVTINIVLRHHARRAVVPSMLALLPLAQQHGLTPDVATYTVLLQGLLRAGELRMAIKTLETMYAQGIPPNERTISLLISDLAKNGDRKGLRAAEELMREMRVLQMKVGEVPWTSLISGYFRGGWDVEAWEAIRRMDDAGVPLNRVGHNMVLRELGERVHSSIPFRARPPVVRPPVEPTERSLLIRWFRRMVKTVTPNSDTYLIVLTPLVRAQRWAEADEVVAEMKTRGFVAEKAALRAILNRVKLRKKEWN</sequence>
<evidence type="ECO:0000256" key="5">
    <source>
        <dbReference type="PROSITE-ProRule" id="PRU00708"/>
    </source>
</evidence>
<keyword evidence="2" id="KW-0677">Repeat</keyword>
<comment type="caution">
    <text evidence="7">The sequence shown here is derived from an EMBL/GenBank/DDBJ whole genome shotgun (WGS) entry which is preliminary data.</text>
</comment>
<evidence type="ECO:0000256" key="3">
    <source>
        <dbReference type="ARBA" id="ARBA00044493"/>
    </source>
</evidence>
<proteinExistence type="inferred from homology"/>
<evidence type="ECO:0000256" key="6">
    <source>
        <dbReference type="SAM" id="MobiDB-lite"/>
    </source>
</evidence>
<evidence type="ECO:0000313" key="7">
    <source>
        <dbReference type="EMBL" id="KAI9636295.1"/>
    </source>
</evidence>
<dbReference type="Proteomes" id="UP001164286">
    <property type="component" value="Unassembled WGS sequence"/>
</dbReference>
<feature type="repeat" description="PPR" evidence="5">
    <location>
        <begin position="553"/>
        <end position="587"/>
    </location>
</feature>
<comment type="similarity">
    <text evidence="1">Belongs to the CCM1 family.</text>
</comment>
<dbReference type="PANTHER" id="PTHR47447:SF17">
    <property type="entry name" value="OS12G0638900 PROTEIN"/>
    <property type="match status" value="1"/>
</dbReference>
<evidence type="ECO:0000256" key="4">
    <source>
        <dbReference type="ARBA" id="ARBA00044511"/>
    </source>
</evidence>
<dbReference type="InterPro" id="IPR011990">
    <property type="entry name" value="TPR-like_helical_dom_sf"/>
</dbReference>
<feature type="repeat" description="PPR" evidence="5">
    <location>
        <begin position="715"/>
        <end position="749"/>
    </location>
</feature>
<name>A0AA38H8W5_9TREE</name>
<comment type="subunit">
    <text evidence="4">Binds to mitochondrial small subunit 15S rRNA.</text>
</comment>
<gene>
    <name evidence="7" type="ORF">MKK02DRAFT_45000</name>
</gene>
<dbReference type="InterPro" id="IPR002885">
    <property type="entry name" value="PPR_rpt"/>
</dbReference>
<organism evidence="7 8">
    <name type="scientific">Dioszegia hungarica</name>
    <dbReference type="NCBI Taxonomy" id="4972"/>
    <lineage>
        <taxon>Eukaryota</taxon>
        <taxon>Fungi</taxon>
        <taxon>Dikarya</taxon>
        <taxon>Basidiomycota</taxon>
        <taxon>Agaricomycotina</taxon>
        <taxon>Tremellomycetes</taxon>
        <taxon>Tremellales</taxon>
        <taxon>Bulleribasidiaceae</taxon>
        <taxon>Dioszegia</taxon>
    </lineage>
</organism>
<feature type="region of interest" description="Disordered" evidence="6">
    <location>
        <begin position="16"/>
        <end position="70"/>
    </location>
</feature>
<dbReference type="Pfam" id="PF13041">
    <property type="entry name" value="PPR_2"/>
    <property type="match status" value="1"/>
</dbReference>
<dbReference type="PROSITE" id="PS51375">
    <property type="entry name" value="PPR"/>
    <property type="match status" value="3"/>
</dbReference>
<dbReference type="AlphaFoldDB" id="A0AA38H8W5"/>
<dbReference type="Pfam" id="PF01535">
    <property type="entry name" value="PPR"/>
    <property type="match status" value="1"/>
</dbReference>
<accession>A0AA38H8W5</accession>
<dbReference type="EMBL" id="JAKWFO010000005">
    <property type="protein sequence ID" value="KAI9636295.1"/>
    <property type="molecule type" value="Genomic_DNA"/>
</dbReference>
<dbReference type="GeneID" id="77732390"/>